<gene>
    <name evidence="2" type="ORF">GQ43DRAFT_375678</name>
</gene>
<dbReference type="InterPro" id="IPR012340">
    <property type="entry name" value="NA-bd_OB-fold"/>
</dbReference>
<sequence length="573" mass="63686">MPSQFPSIQSFFSSTQSRSSSSTASSSKLPFPSVALSGHSSSKLQPSSSSAVAGDGFTAEEIDAVLNPSSNRWTPTADYEEADIGDLQPGTVRVTFMGRIVNFYDQVTPSKRPLAAKGCLKLTVADDTGALTVRLWYANVKYQFQLGQLITIWTVHISQGEHGMLASSTAPLFTSIFPERDRSCYIMIHENRDNRFICKRPYSLKENQELSGLMTVKNFVDGGYDVDNCKILVCVKSIGARKKFTTKKGGECENVHVGIFDDTAEATLTLWGPMTASVSSWRPSHTILLISNPGWKIDRKTWLSLNANTRIDIDPEFNDAVWLRFFAQRLTKKEHINPPFPEGVFDTASVEEAPVRILYRLADIDEFARANPKERFMGYISVLITELNIVALRRRYRFMCTECCGIPLFANATKAKCKQCENIIPLRINPRVLGTVIDETGKIATGKLILSPTAWEQLLGHTTEELMSCDNETLQYLEQRLFFLRVSMGFGWCIEGSELAQDIGNEEDKENNRNVGAGGNEGLRKGKKRKRVDDGDILNSKEKGKVEDGKYGAASAADGVGEVGRLCIWCVKM</sequence>
<dbReference type="InterPro" id="IPR052469">
    <property type="entry name" value="MEIOB"/>
</dbReference>
<reference evidence="2" key="1">
    <citation type="journal article" date="2020" name="Stud. Mycol.">
        <title>101 Dothideomycetes genomes: a test case for predicting lifestyles and emergence of pathogens.</title>
        <authorList>
            <person name="Haridas S."/>
            <person name="Albert R."/>
            <person name="Binder M."/>
            <person name="Bloem J."/>
            <person name="Labutti K."/>
            <person name="Salamov A."/>
            <person name="Andreopoulos B."/>
            <person name="Baker S."/>
            <person name="Barry K."/>
            <person name="Bills G."/>
            <person name="Bluhm B."/>
            <person name="Cannon C."/>
            <person name="Castanera R."/>
            <person name="Culley D."/>
            <person name="Daum C."/>
            <person name="Ezra D."/>
            <person name="Gonzalez J."/>
            <person name="Henrissat B."/>
            <person name="Kuo A."/>
            <person name="Liang C."/>
            <person name="Lipzen A."/>
            <person name="Lutzoni F."/>
            <person name="Magnuson J."/>
            <person name="Mondo S."/>
            <person name="Nolan M."/>
            <person name="Ohm R."/>
            <person name="Pangilinan J."/>
            <person name="Park H.-J."/>
            <person name="Ramirez L."/>
            <person name="Alfaro M."/>
            <person name="Sun H."/>
            <person name="Tritt A."/>
            <person name="Yoshinaga Y."/>
            <person name="Zwiers L.-H."/>
            <person name="Turgeon B."/>
            <person name="Goodwin S."/>
            <person name="Spatafora J."/>
            <person name="Crous P."/>
            <person name="Grigoriev I."/>
        </authorList>
    </citation>
    <scope>NUCLEOTIDE SEQUENCE</scope>
    <source>
        <strain evidence="2">ATCC 74209</strain>
    </source>
</reference>
<dbReference type="AlphaFoldDB" id="A0A9P4JMU1"/>
<keyword evidence="3" id="KW-1185">Reference proteome</keyword>
<feature type="region of interest" description="Disordered" evidence="1">
    <location>
        <begin position="1"/>
        <end position="30"/>
    </location>
</feature>
<dbReference type="GO" id="GO:0008310">
    <property type="term" value="F:single-stranded DNA 3'-5' DNA exonuclease activity"/>
    <property type="evidence" value="ECO:0007669"/>
    <property type="project" value="TreeGrafter"/>
</dbReference>
<dbReference type="EMBL" id="ML994062">
    <property type="protein sequence ID" value="KAF2199677.1"/>
    <property type="molecule type" value="Genomic_DNA"/>
</dbReference>
<name>A0A9P4JMU1_9PLEO</name>
<dbReference type="Proteomes" id="UP000799536">
    <property type="component" value="Unassembled WGS sequence"/>
</dbReference>
<dbReference type="GO" id="GO:0003697">
    <property type="term" value="F:single-stranded DNA binding"/>
    <property type="evidence" value="ECO:0007669"/>
    <property type="project" value="TreeGrafter"/>
</dbReference>
<evidence type="ECO:0008006" key="4">
    <source>
        <dbReference type="Google" id="ProtNLM"/>
    </source>
</evidence>
<evidence type="ECO:0000256" key="1">
    <source>
        <dbReference type="SAM" id="MobiDB-lite"/>
    </source>
</evidence>
<dbReference type="GO" id="GO:0000712">
    <property type="term" value="P:resolution of meiotic recombination intermediates"/>
    <property type="evidence" value="ECO:0007669"/>
    <property type="project" value="TreeGrafter"/>
</dbReference>
<protein>
    <recommendedName>
        <fullName evidence="4">Nucleic acid-binding domain protein</fullName>
    </recommendedName>
</protein>
<dbReference type="PANTHER" id="PTHR21166">
    <property type="entry name" value="CELL DIVISION CONTROL PROTEIN 24 OB DOMAIN-CONTAINING PROTEIN-RELATED"/>
    <property type="match status" value="1"/>
</dbReference>
<evidence type="ECO:0000313" key="2">
    <source>
        <dbReference type="EMBL" id="KAF2199677.1"/>
    </source>
</evidence>
<dbReference type="OrthoDB" id="3248508at2759"/>
<comment type="caution">
    <text evidence="2">The sequence shown here is derived from an EMBL/GenBank/DDBJ whole genome shotgun (WGS) entry which is preliminary data.</text>
</comment>
<feature type="region of interest" description="Disordered" evidence="1">
    <location>
        <begin position="505"/>
        <end position="539"/>
    </location>
</feature>
<dbReference type="PANTHER" id="PTHR21166:SF2">
    <property type="entry name" value="CELL DIVISION CONTROL PROTEIN 24 OB DOMAIN-CONTAINING PROTEIN-RELATED"/>
    <property type="match status" value="1"/>
</dbReference>
<organism evidence="2 3">
    <name type="scientific">Delitschia confertaspora ATCC 74209</name>
    <dbReference type="NCBI Taxonomy" id="1513339"/>
    <lineage>
        <taxon>Eukaryota</taxon>
        <taxon>Fungi</taxon>
        <taxon>Dikarya</taxon>
        <taxon>Ascomycota</taxon>
        <taxon>Pezizomycotina</taxon>
        <taxon>Dothideomycetes</taxon>
        <taxon>Pleosporomycetidae</taxon>
        <taxon>Pleosporales</taxon>
        <taxon>Delitschiaceae</taxon>
        <taxon>Delitschia</taxon>
    </lineage>
</organism>
<proteinExistence type="predicted"/>
<dbReference type="SUPFAM" id="SSF50249">
    <property type="entry name" value="Nucleic acid-binding proteins"/>
    <property type="match status" value="2"/>
</dbReference>
<dbReference type="Gene3D" id="2.40.50.140">
    <property type="entry name" value="Nucleic acid-binding proteins"/>
    <property type="match status" value="2"/>
</dbReference>
<accession>A0A9P4JMU1</accession>
<evidence type="ECO:0000313" key="3">
    <source>
        <dbReference type="Proteomes" id="UP000799536"/>
    </source>
</evidence>